<sequence>MFFFSLVEIRTRATHTLTATTSSCQQTTAHQAVRRGHCPPVRRTIHFRFKQHQCYRQSPPRHKSTLAPLLRKK</sequence>
<proteinExistence type="predicted"/>
<dbReference type="Proteomes" id="UP001157418">
    <property type="component" value="Unassembled WGS sequence"/>
</dbReference>
<evidence type="ECO:0000313" key="2">
    <source>
        <dbReference type="Proteomes" id="UP001157418"/>
    </source>
</evidence>
<dbReference type="EMBL" id="CAKMRJ010002341">
    <property type="protein sequence ID" value="CAH1428959.1"/>
    <property type="molecule type" value="Genomic_DNA"/>
</dbReference>
<comment type="caution">
    <text evidence="1">The sequence shown here is derived from an EMBL/GenBank/DDBJ whole genome shotgun (WGS) entry which is preliminary data.</text>
</comment>
<protein>
    <recommendedName>
        <fullName evidence="3">Secreted protein</fullName>
    </recommendedName>
</protein>
<gene>
    <name evidence="1" type="ORF">LVIROSA_LOCUS15850</name>
</gene>
<organism evidence="1 2">
    <name type="scientific">Lactuca virosa</name>
    <dbReference type="NCBI Taxonomy" id="75947"/>
    <lineage>
        <taxon>Eukaryota</taxon>
        <taxon>Viridiplantae</taxon>
        <taxon>Streptophyta</taxon>
        <taxon>Embryophyta</taxon>
        <taxon>Tracheophyta</taxon>
        <taxon>Spermatophyta</taxon>
        <taxon>Magnoliopsida</taxon>
        <taxon>eudicotyledons</taxon>
        <taxon>Gunneridae</taxon>
        <taxon>Pentapetalae</taxon>
        <taxon>asterids</taxon>
        <taxon>campanulids</taxon>
        <taxon>Asterales</taxon>
        <taxon>Asteraceae</taxon>
        <taxon>Cichorioideae</taxon>
        <taxon>Cichorieae</taxon>
        <taxon>Lactucinae</taxon>
        <taxon>Lactuca</taxon>
    </lineage>
</organism>
<reference evidence="1 2" key="1">
    <citation type="submission" date="2022-01" db="EMBL/GenBank/DDBJ databases">
        <authorList>
            <person name="Xiong W."/>
            <person name="Schranz E."/>
        </authorList>
    </citation>
    <scope>NUCLEOTIDE SEQUENCE [LARGE SCALE GENOMIC DNA]</scope>
</reference>
<evidence type="ECO:0008006" key="3">
    <source>
        <dbReference type="Google" id="ProtNLM"/>
    </source>
</evidence>
<accession>A0AAU9MXV2</accession>
<name>A0AAU9MXV2_9ASTR</name>
<evidence type="ECO:0000313" key="1">
    <source>
        <dbReference type="EMBL" id="CAH1428959.1"/>
    </source>
</evidence>
<keyword evidence="2" id="KW-1185">Reference proteome</keyword>
<dbReference type="AlphaFoldDB" id="A0AAU9MXV2"/>